<organism evidence="1 2">
    <name type="scientific">Potamilus streckersoni</name>
    <dbReference type="NCBI Taxonomy" id="2493646"/>
    <lineage>
        <taxon>Eukaryota</taxon>
        <taxon>Metazoa</taxon>
        <taxon>Spiralia</taxon>
        <taxon>Lophotrochozoa</taxon>
        <taxon>Mollusca</taxon>
        <taxon>Bivalvia</taxon>
        <taxon>Autobranchia</taxon>
        <taxon>Heteroconchia</taxon>
        <taxon>Palaeoheterodonta</taxon>
        <taxon>Unionida</taxon>
        <taxon>Unionoidea</taxon>
        <taxon>Unionidae</taxon>
        <taxon>Ambleminae</taxon>
        <taxon>Lampsilini</taxon>
        <taxon>Potamilus</taxon>
    </lineage>
</organism>
<evidence type="ECO:0000313" key="1">
    <source>
        <dbReference type="EMBL" id="KAK3586462.1"/>
    </source>
</evidence>
<gene>
    <name evidence="1" type="ORF">CHS0354_001846</name>
</gene>
<comment type="caution">
    <text evidence="1">The sequence shown here is derived from an EMBL/GenBank/DDBJ whole genome shotgun (WGS) entry which is preliminary data.</text>
</comment>
<dbReference type="Proteomes" id="UP001195483">
    <property type="component" value="Unassembled WGS sequence"/>
</dbReference>
<evidence type="ECO:0000313" key="2">
    <source>
        <dbReference type="Proteomes" id="UP001195483"/>
    </source>
</evidence>
<dbReference type="EMBL" id="JAEAOA010000175">
    <property type="protein sequence ID" value="KAK3586462.1"/>
    <property type="molecule type" value="Genomic_DNA"/>
</dbReference>
<sequence>MSLGPSRSARAARRADSNSNVTSEIVDYQQKTIIVSILHLPAHIANEEIGMKIKEYGIGILSPVQSRYYPVANGTGPVLYNVNFHSRICDKYHTDAQTCMCHRDYIADINQQADDAMSEERLELQSEDDHKEVENEFKIMIAEKEKKMIKKNS</sequence>
<reference evidence="1" key="1">
    <citation type="journal article" date="2021" name="Genome Biol. Evol.">
        <title>A High-Quality Reference Genome for a Parasitic Bivalve with Doubly Uniparental Inheritance (Bivalvia: Unionida).</title>
        <authorList>
            <person name="Smith C.H."/>
        </authorList>
    </citation>
    <scope>NUCLEOTIDE SEQUENCE</scope>
    <source>
        <strain evidence="1">CHS0354</strain>
    </source>
</reference>
<proteinExistence type="predicted"/>
<keyword evidence="2" id="KW-1185">Reference proteome</keyword>
<reference evidence="1" key="2">
    <citation type="journal article" date="2021" name="Genome Biol. Evol.">
        <title>Developing a high-quality reference genome for a parasitic bivalve with doubly uniparental inheritance (Bivalvia: Unionida).</title>
        <authorList>
            <person name="Smith C.H."/>
        </authorList>
    </citation>
    <scope>NUCLEOTIDE SEQUENCE</scope>
    <source>
        <strain evidence="1">CHS0354</strain>
        <tissue evidence="1">Mantle</tissue>
    </source>
</reference>
<reference evidence="1" key="3">
    <citation type="submission" date="2023-05" db="EMBL/GenBank/DDBJ databases">
        <authorList>
            <person name="Smith C.H."/>
        </authorList>
    </citation>
    <scope>NUCLEOTIDE SEQUENCE</scope>
    <source>
        <strain evidence="1">CHS0354</strain>
        <tissue evidence="1">Mantle</tissue>
    </source>
</reference>
<protein>
    <submittedName>
        <fullName evidence="1">Uncharacterized protein</fullName>
    </submittedName>
</protein>
<dbReference type="AlphaFoldDB" id="A0AAE0S6T1"/>
<accession>A0AAE0S6T1</accession>
<name>A0AAE0S6T1_9BIVA</name>